<dbReference type="Proteomes" id="UP000253250">
    <property type="component" value="Unassembled WGS sequence"/>
</dbReference>
<gene>
    <name evidence="6" type="ORF">C4900_10080</name>
</gene>
<organism evidence="6 7">
    <name type="scientific">Acidiferrobacter thiooxydans</name>
    <dbReference type="NCBI Taxonomy" id="163359"/>
    <lineage>
        <taxon>Bacteria</taxon>
        <taxon>Pseudomonadati</taxon>
        <taxon>Pseudomonadota</taxon>
        <taxon>Gammaproteobacteria</taxon>
        <taxon>Acidiferrobacterales</taxon>
        <taxon>Acidiferrobacteraceae</taxon>
        <taxon>Acidiferrobacter</taxon>
    </lineage>
</organism>
<dbReference type="UniPathway" id="UPA00094"/>
<proteinExistence type="predicted"/>
<dbReference type="InterPro" id="IPR009081">
    <property type="entry name" value="PP-bd_ACP"/>
</dbReference>
<dbReference type="Pfam" id="PF16197">
    <property type="entry name" value="KAsynt_C_assoc"/>
    <property type="match status" value="1"/>
</dbReference>
<dbReference type="InterPro" id="IPR006162">
    <property type="entry name" value="Ppantetheine_attach_site"/>
</dbReference>
<dbReference type="Pfam" id="PF02801">
    <property type="entry name" value="Ketoacyl-synt_C"/>
    <property type="match status" value="1"/>
</dbReference>
<dbReference type="CDD" id="cd00833">
    <property type="entry name" value="PKS"/>
    <property type="match status" value="1"/>
</dbReference>
<dbReference type="Gene3D" id="3.40.366.10">
    <property type="entry name" value="Malonyl-Coenzyme A Acyl Carrier Protein, domain 2"/>
    <property type="match status" value="1"/>
</dbReference>
<protein>
    <submittedName>
        <fullName evidence="6">Polyketide synthase</fullName>
    </submittedName>
</protein>
<dbReference type="Pfam" id="PF00698">
    <property type="entry name" value="Acyl_transf_1"/>
    <property type="match status" value="1"/>
</dbReference>
<dbReference type="OrthoDB" id="9030879at2"/>
<dbReference type="Gene3D" id="3.30.70.3290">
    <property type="match status" value="1"/>
</dbReference>
<dbReference type="SMART" id="SM00827">
    <property type="entry name" value="PKS_AT"/>
    <property type="match status" value="1"/>
</dbReference>
<dbReference type="InterPro" id="IPR016036">
    <property type="entry name" value="Malonyl_transacylase_ACP-bd"/>
</dbReference>
<evidence type="ECO:0000256" key="1">
    <source>
        <dbReference type="ARBA" id="ARBA00005194"/>
    </source>
</evidence>
<dbReference type="PROSITE" id="PS00606">
    <property type="entry name" value="KS3_1"/>
    <property type="match status" value="1"/>
</dbReference>
<reference evidence="6 7" key="1">
    <citation type="submission" date="2018-02" db="EMBL/GenBank/DDBJ databases">
        <title>Insights into the biology of acidophilic members of the Acidiferrobacteraceae family derived from comparative genomic analyses.</title>
        <authorList>
            <person name="Issotta F."/>
            <person name="Thyssen C."/>
            <person name="Mena C."/>
            <person name="Moya A."/>
            <person name="Bellenberg S."/>
            <person name="Sproer C."/>
            <person name="Covarrubias P.C."/>
            <person name="Sand W."/>
            <person name="Quatrini R."/>
            <person name="Vera M."/>
        </authorList>
    </citation>
    <scope>NUCLEOTIDE SEQUENCE [LARGE SCALE GENOMIC DNA]</scope>
    <source>
        <strain evidence="7">m-1</strain>
    </source>
</reference>
<accession>A0A368HCM6</accession>
<dbReference type="RefSeq" id="WP_114283025.1">
    <property type="nucleotide sequence ID" value="NZ_PSYR01000002.1"/>
</dbReference>
<evidence type="ECO:0000259" key="5">
    <source>
        <dbReference type="PROSITE" id="PS52004"/>
    </source>
</evidence>
<dbReference type="InterPro" id="IPR036736">
    <property type="entry name" value="ACP-like_sf"/>
</dbReference>
<dbReference type="GO" id="GO:0005886">
    <property type="term" value="C:plasma membrane"/>
    <property type="evidence" value="ECO:0007669"/>
    <property type="project" value="TreeGrafter"/>
</dbReference>
<dbReference type="InterPro" id="IPR016035">
    <property type="entry name" value="Acyl_Trfase/lysoPLipase"/>
</dbReference>
<dbReference type="InterPro" id="IPR020841">
    <property type="entry name" value="PKS_Beta-ketoAc_synthase_dom"/>
</dbReference>
<dbReference type="InterPro" id="IPR014030">
    <property type="entry name" value="Ketoacyl_synth_N"/>
</dbReference>
<dbReference type="SUPFAM" id="SSF55048">
    <property type="entry name" value="Probable ACP-binding domain of malonyl-CoA ACP transacylase"/>
    <property type="match status" value="1"/>
</dbReference>
<feature type="domain" description="Ketosynthase family 3 (KS3)" evidence="5">
    <location>
        <begin position="8"/>
        <end position="409"/>
    </location>
</feature>
<dbReference type="InterPro" id="IPR032821">
    <property type="entry name" value="PKS_assoc"/>
</dbReference>
<dbReference type="Pfam" id="PF00550">
    <property type="entry name" value="PP-binding"/>
    <property type="match status" value="1"/>
</dbReference>
<dbReference type="GO" id="GO:0071770">
    <property type="term" value="P:DIM/DIP cell wall layer assembly"/>
    <property type="evidence" value="ECO:0007669"/>
    <property type="project" value="TreeGrafter"/>
</dbReference>
<dbReference type="GO" id="GO:0004315">
    <property type="term" value="F:3-oxoacyl-[acyl-carrier-protein] synthase activity"/>
    <property type="evidence" value="ECO:0007669"/>
    <property type="project" value="InterPro"/>
</dbReference>
<dbReference type="InterPro" id="IPR050091">
    <property type="entry name" value="PKS_NRPS_Biosynth_Enz"/>
</dbReference>
<keyword evidence="2" id="KW-0596">Phosphopantetheine</keyword>
<dbReference type="PROSITE" id="PS00012">
    <property type="entry name" value="PHOSPHOPANTETHEINE"/>
    <property type="match status" value="1"/>
</dbReference>
<evidence type="ECO:0000313" key="7">
    <source>
        <dbReference type="Proteomes" id="UP000253250"/>
    </source>
</evidence>
<comment type="pathway">
    <text evidence="1">Lipid metabolism; fatty acid biosynthesis.</text>
</comment>
<sequence>MHKKEQRMERIAIVGISCQFPGADNPQAFWNLIRDNRVAVRDGAHGGRFGRAGGYIDSVEEFDANFFGISAREAQLMDPQQRLLLQNAWHAIEDAGIAPHTLRGSRTGVFVGAMSNDWAHIYLPDTDNLNSQTVTGNGLALLANRLSYQFDFKGPSLTLDSACSSSLVALHYAIHSLRAGECDYALVAGVNAIVTPTLQVFYQRAGLAAADGRCKPFSRDGDGIVRAEGVGVVLMCRADVASQPYAVVRACAVNHGGRANGLTAPSRFAQESVLAQSYALAGLAPAQIGYIECHGTGTQLGDHIELRALQSVHGAEARGNPCHIGSIKGLIGHTEAAAGMAGLIKVALMLRHGHVPASLHADAPHPVLTDESPVQLVARAYDLPVGEPIFMSLSAFGLGGTNAHVVLERTMPTATCERYPASNAELFLLSGHTPAALAAEAANLAAQLRAAGRVNLPALAARSHALRRFQPHREALVAGDCDALCAGLEALASESAPHDVSVEPNAPVVFLFTGDGSQYPGMGRALYARHAAFRQAADACDALFQPLLGQALLPVMFDANLAGLLGHARFAQAALFTFEYAMAQLWFSHGVKPQAVIGHGTGEFAAACLASVFTLAEAVSLVAKRAQLIDGIPVGGQMLAVNSDVQPFVPLLESRHQTLAVAAVNGHQNLVLSGSADAIAAACAQAEGFALRHRRLDVTHAFHSPLMAPVLADFQQHCRGIAFRRPRLRYASTLTGTMFDGVLNAEYWTRQTVEPIKFLAALQQLGMDVRQAVGIEVGPSAVLTALALRSGLPQKTLWLPSVQTGPEDTSSHLESLAALFRAGRRLQLDGLYGPVGEERLPPYAFARERIVHEGVRDTMRQHIATVSVPRPDMAAQEPVNGTRLTYRYLSAVLACSVEAIAAEARLSEDLGLDSITLVELIENLNSHLPPERALRFEDAIGISTVGDLCEHMDALAII</sequence>
<dbReference type="InterPro" id="IPR018201">
    <property type="entry name" value="Ketoacyl_synth_AS"/>
</dbReference>
<dbReference type="InterPro" id="IPR014031">
    <property type="entry name" value="Ketoacyl_synth_C"/>
</dbReference>
<dbReference type="SUPFAM" id="SSF52151">
    <property type="entry name" value="FabD/lysophospholipase-like"/>
    <property type="match status" value="1"/>
</dbReference>
<dbReference type="SUPFAM" id="SSF53901">
    <property type="entry name" value="Thiolase-like"/>
    <property type="match status" value="1"/>
</dbReference>
<keyword evidence="7" id="KW-1185">Reference proteome</keyword>
<dbReference type="GO" id="GO:0004312">
    <property type="term" value="F:fatty acid synthase activity"/>
    <property type="evidence" value="ECO:0007669"/>
    <property type="project" value="TreeGrafter"/>
</dbReference>
<evidence type="ECO:0000313" key="6">
    <source>
        <dbReference type="EMBL" id="RCN56194.1"/>
    </source>
</evidence>
<dbReference type="GO" id="GO:0005737">
    <property type="term" value="C:cytoplasm"/>
    <property type="evidence" value="ECO:0007669"/>
    <property type="project" value="TreeGrafter"/>
</dbReference>
<dbReference type="InterPro" id="IPR014043">
    <property type="entry name" value="Acyl_transferase_dom"/>
</dbReference>
<dbReference type="PANTHER" id="PTHR43775">
    <property type="entry name" value="FATTY ACID SYNTHASE"/>
    <property type="match status" value="1"/>
</dbReference>
<dbReference type="AlphaFoldDB" id="A0A368HCM6"/>
<name>A0A368HCM6_9GAMM</name>
<evidence type="ECO:0000256" key="3">
    <source>
        <dbReference type="ARBA" id="ARBA00022553"/>
    </source>
</evidence>
<dbReference type="EMBL" id="PSYR01000002">
    <property type="protein sequence ID" value="RCN56194.1"/>
    <property type="molecule type" value="Genomic_DNA"/>
</dbReference>
<dbReference type="Gene3D" id="1.10.1200.10">
    <property type="entry name" value="ACP-like"/>
    <property type="match status" value="1"/>
</dbReference>
<dbReference type="SUPFAM" id="SSF47336">
    <property type="entry name" value="ACP-like"/>
    <property type="match status" value="1"/>
</dbReference>
<dbReference type="InterPro" id="IPR016039">
    <property type="entry name" value="Thiolase-like"/>
</dbReference>
<dbReference type="PANTHER" id="PTHR43775:SF37">
    <property type="entry name" value="SI:DKEY-61P9.11"/>
    <property type="match status" value="1"/>
</dbReference>
<dbReference type="InterPro" id="IPR001227">
    <property type="entry name" value="Ac_transferase_dom_sf"/>
</dbReference>
<evidence type="ECO:0000256" key="2">
    <source>
        <dbReference type="ARBA" id="ARBA00022450"/>
    </source>
</evidence>
<keyword evidence="4" id="KW-0808">Transferase</keyword>
<keyword evidence="3" id="KW-0597">Phosphoprotein</keyword>
<dbReference type="Gene3D" id="3.40.47.10">
    <property type="match status" value="1"/>
</dbReference>
<dbReference type="Pfam" id="PF00109">
    <property type="entry name" value="ketoacyl-synt"/>
    <property type="match status" value="1"/>
</dbReference>
<dbReference type="PROSITE" id="PS52004">
    <property type="entry name" value="KS3_2"/>
    <property type="match status" value="1"/>
</dbReference>
<dbReference type="GO" id="GO:0006633">
    <property type="term" value="P:fatty acid biosynthetic process"/>
    <property type="evidence" value="ECO:0007669"/>
    <property type="project" value="UniProtKB-UniPathway"/>
</dbReference>
<evidence type="ECO:0000256" key="4">
    <source>
        <dbReference type="ARBA" id="ARBA00022679"/>
    </source>
</evidence>
<dbReference type="SMART" id="SM00825">
    <property type="entry name" value="PKS_KS"/>
    <property type="match status" value="1"/>
</dbReference>
<comment type="caution">
    <text evidence="6">The sequence shown here is derived from an EMBL/GenBank/DDBJ whole genome shotgun (WGS) entry which is preliminary data.</text>
</comment>